<dbReference type="PANTHER" id="PTHR13379">
    <property type="entry name" value="UNCHARACTERIZED DUF1308"/>
    <property type="match status" value="1"/>
</dbReference>
<feature type="domain" description="DUF1308" evidence="2">
    <location>
        <begin position="225"/>
        <end position="390"/>
    </location>
</feature>
<dbReference type="STRING" id="112268.A0A182W3J7"/>
<keyword evidence="5" id="KW-1185">Reference proteome</keyword>
<proteinExistence type="inferred from homology"/>
<dbReference type="Pfam" id="PF07000">
    <property type="entry name" value="DUF1308"/>
    <property type="match status" value="1"/>
</dbReference>
<dbReference type="PANTHER" id="PTHR13379:SF0">
    <property type="entry name" value="UPF0415 PROTEIN C7ORF25"/>
    <property type="match status" value="1"/>
</dbReference>
<feature type="domain" description="DUF5614" evidence="3">
    <location>
        <begin position="7"/>
        <end position="188"/>
    </location>
</feature>
<evidence type="ECO:0000256" key="1">
    <source>
        <dbReference type="ARBA" id="ARBA00006588"/>
    </source>
</evidence>
<evidence type="ECO:0000313" key="4">
    <source>
        <dbReference type="EnsemblMetazoa" id="AMIN004908-PA"/>
    </source>
</evidence>
<evidence type="ECO:0000259" key="3">
    <source>
        <dbReference type="Pfam" id="PF18474"/>
    </source>
</evidence>
<dbReference type="InterPro" id="IPR010733">
    <property type="entry name" value="DUF1308"/>
</dbReference>
<organism evidence="4 5">
    <name type="scientific">Anopheles minimus</name>
    <dbReference type="NCBI Taxonomy" id="112268"/>
    <lineage>
        <taxon>Eukaryota</taxon>
        <taxon>Metazoa</taxon>
        <taxon>Ecdysozoa</taxon>
        <taxon>Arthropoda</taxon>
        <taxon>Hexapoda</taxon>
        <taxon>Insecta</taxon>
        <taxon>Pterygota</taxon>
        <taxon>Neoptera</taxon>
        <taxon>Endopterygota</taxon>
        <taxon>Diptera</taxon>
        <taxon>Nematocera</taxon>
        <taxon>Culicoidea</taxon>
        <taxon>Culicidae</taxon>
        <taxon>Anophelinae</taxon>
        <taxon>Anopheles</taxon>
    </lineage>
</organism>
<dbReference type="Proteomes" id="UP000075920">
    <property type="component" value="Unassembled WGS sequence"/>
</dbReference>
<reference evidence="5" key="1">
    <citation type="submission" date="2013-03" db="EMBL/GenBank/DDBJ databases">
        <title>The Genome Sequence of Anopheles minimus MINIMUS1.</title>
        <authorList>
            <consortium name="The Broad Institute Genomics Platform"/>
            <person name="Neafsey D.E."/>
            <person name="Walton C."/>
            <person name="Walker B."/>
            <person name="Young S.K."/>
            <person name="Zeng Q."/>
            <person name="Gargeya S."/>
            <person name="Fitzgerald M."/>
            <person name="Haas B."/>
            <person name="Abouelleil A."/>
            <person name="Allen A.W."/>
            <person name="Alvarado L."/>
            <person name="Arachchi H.M."/>
            <person name="Berlin A.M."/>
            <person name="Chapman S.B."/>
            <person name="Gainer-Dewar J."/>
            <person name="Goldberg J."/>
            <person name="Griggs A."/>
            <person name="Gujja S."/>
            <person name="Hansen M."/>
            <person name="Howarth C."/>
            <person name="Imamovic A."/>
            <person name="Ireland A."/>
            <person name="Larimer J."/>
            <person name="McCowan C."/>
            <person name="Murphy C."/>
            <person name="Pearson M."/>
            <person name="Poon T.W."/>
            <person name="Priest M."/>
            <person name="Roberts A."/>
            <person name="Saif S."/>
            <person name="Shea T."/>
            <person name="Sisk P."/>
            <person name="Sykes S."/>
            <person name="Wortman J."/>
            <person name="Nusbaum C."/>
            <person name="Birren B."/>
        </authorList>
    </citation>
    <scope>NUCLEOTIDE SEQUENCE [LARGE SCALE GENOMIC DNA]</scope>
    <source>
        <strain evidence="5">MINIMUS1</strain>
    </source>
</reference>
<comment type="similarity">
    <text evidence="1">Belongs to the UPF0415 family.</text>
</comment>
<evidence type="ECO:0008006" key="6">
    <source>
        <dbReference type="Google" id="ProtNLM"/>
    </source>
</evidence>
<dbReference type="AlphaFoldDB" id="A0A182W3J7"/>
<evidence type="ECO:0000259" key="2">
    <source>
        <dbReference type="Pfam" id="PF07000"/>
    </source>
</evidence>
<dbReference type="InterPro" id="IPR041076">
    <property type="entry name" value="DUF5614"/>
</dbReference>
<accession>A0A182W3J7</accession>
<name>A0A182W3J7_9DIPT</name>
<sequence>MQNYEHTIEELTQLAQEKIDLGEKLLKSLSQRNTIEGVKKIQKKISQELKFLNRVKANRTVTINHILCSNLTHFGCLVDCLLVSADVKHVDYPLPVEDRACPLRVDIVCDGGATWIKVIARNPKSLSDAVYGRTSYGSKSILEQAEEYVQAACNFPYMFRPPTIVFRFLSRLDSELIEELQRIGVRVVILTEDLNEQIRIDVTAASSSRSSSQTDTNPKDEIRLLNVDVTTLIAYCSAMTNGSARWEFKQPLLSEQARWERDKPVKPVLERLFEGKRLICCQTAYDSFHDILSILGGEQEKARATELFDRIHVLPDVPLEQAPKELQSLKLGGKIRPRSLQVFAFGLYHRAVTVTSNEGFTRAAKMQGLEVPVFLHEARALTEDKERTAKALPE</sequence>
<dbReference type="VEuPathDB" id="VectorBase:AMIN004908"/>
<evidence type="ECO:0000313" key="5">
    <source>
        <dbReference type="Proteomes" id="UP000075920"/>
    </source>
</evidence>
<reference evidence="4" key="2">
    <citation type="submission" date="2020-05" db="UniProtKB">
        <authorList>
            <consortium name="EnsemblMetazoa"/>
        </authorList>
    </citation>
    <scope>IDENTIFICATION</scope>
    <source>
        <strain evidence="4">MINIMUS1</strain>
    </source>
</reference>
<protein>
    <recommendedName>
        <fullName evidence="6">DUF1308 domain-containing protein</fullName>
    </recommendedName>
</protein>
<dbReference type="Pfam" id="PF18474">
    <property type="entry name" value="DUF5614"/>
    <property type="match status" value="1"/>
</dbReference>
<dbReference type="EnsemblMetazoa" id="AMIN004908-RA">
    <property type="protein sequence ID" value="AMIN004908-PA"/>
    <property type="gene ID" value="AMIN004908"/>
</dbReference>